<gene>
    <name evidence="13" type="primary">LOC105042629</name>
</gene>
<comment type="catalytic activity">
    <reaction evidence="10">
        <text>L-cysteinyl-[protein] + hexadecanoyl-CoA = S-hexadecanoyl-L-cysteinyl-[protein] + CoA</text>
        <dbReference type="Rhea" id="RHEA:36683"/>
        <dbReference type="Rhea" id="RHEA-COMP:10131"/>
        <dbReference type="Rhea" id="RHEA-COMP:11032"/>
        <dbReference type="ChEBI" id="CHEBI:29950"/>
        <dbReference type="ChEBI" id="CHEBI:57287"/>
        <dbReference type="ChEBI" id="CHEBI:57379"/>
        <dbReference type="ChEBI" id="CHEBI:74151"/>
        <dbReference type="EC" id="2.3.1.225"/>
    </reaction>
</comment>
<dbReference type="PROSITE" id="PS50216">
    <property type="entry name" value="DHHC"/>
    <property type="match status" value="1"/>
</dbReference>
<dbReference type="Proteomes" id="UP000504607">
    <property type="component" value="Chromosome 4"/>
</dbReference>
<dbReference type="Pfam" id="PF01529">
    <property type="entry name" value="DHHC"/>
    <property type="match status" value="1"/>
</dbReference>
<keyword evidence="9 10" id="KW-0012">Acyltransferase</keyword>
<evidence type="ECO:0000256" key="7">
    <source>
        <dbReference type="ARBA" id="ARBA00023139"/>
    </source>
</evidence>
<comment type="subcellular location">
    <subcellularLocation>
        <location evidence="1">Endomembrane system</location>
        <topology evidence="1">Multi-pass membrane protein</topology>
    </subcellularLocation>
</comment>
<protein>
    <recommendedName>
        <fullName evidence="10">S-acyltransferase</fullName>
        <ecNumber evidence="10">2.3.1.225</ecNumber>
    </recommendedName>
    <alternativeName>
        <fullName evidence="10">Palmitoyltransferase</fullName>
    </alternativeName>
</protein>
<dbReference type="RefSeq" id="XP_010918216.1">
    <property type="nucleotide sequence ID" value="XM_010919914.3"/>
</dbReference>
<keyword evidence="12" id="KW-1185">Reference proteome</keyword>
<proteinExistence type="inferred from homology"/>
<evidence type="ECO:0000256" key="1">
    <source>
        <dbReference type="ARBA" id="ARBA00004127"/>
    </source>
</evidence>
<accession>A0A6I9R5S5</accession>
<dbReference type="GO" id="GO:0005783">
    <property type="term" value="C:endoplasmic reticulum"/>
    <property type="evidence" value="ECO:0007669"/>
    <property type="project" value="TreeGrafter"/>
</dbReference>
<dbReference type="InterPro" id="IPR039859">
    <property type="entry name" value="PFA4/ZDH16/20/ERF2-like"/>
</dbReference>
<dbReference type="GO" id="GO:0005794">
    <property type="term" value="C:Golgi apparatus"/>
    <property type="evidence" value="ECO:0007669"/>
    <property type="project" value="TreeGrafter"/>
</dbReference>
<dbReference type="GO" id="GO:0006612">
    <property type="term" value="P:protein targeting to membrane"/>
    <property type="evidence" value="ECO:0007669"/>
    <property type="project" value="TreeGrafter"/>
</dbReference>
<keyword evidence="4 10" id="KW-0812">Transmembrane</keyword>
<organism evidence="12 13">
    <name type="scientific">Elaeis guineensis var. tenera</name>
    <name type="common">Oil palm</name>
    <dbReference type="NCBI Taxonomy" id="51953"/>
    <lineage>
        <taxon>Eukaryota</taxon>
        <taxon>Viridiplantae</taxon>
        <taxon>Streptophyta</taxon>
        <taxon>Embryophyta</taxon>
        <taxon>Tracheophyta</taxon>
        <taxon>Spermatophyta</taxon>
        <taxon>Magnoliopsida</taxon>
        <taxon>Liliopsida</taxon>
        <taxon>Arecaceae</taxon>
        <taxon>Arecoideae</taxon>
        <taxon>Cocoseae</taxon>
        <taxon>Elaeidinae</taxon>
        <taxon>Elaeis</taxon>
    </lineage>
</organism>
<dbReference type="InterPro" id="IPR001594">
    <property type="entry name" value="Palmitoyltrfase_DHHC"/>
</dbReference>
<name>A0A6I9R5S5_ELAGV</name>
<dbReference type="AlphaFoldDB" id="A0A6I9R5S5"/>
<reference evidence="13" key="1">
    <citation type="submission" date="2025-08" db="UniProtKB">
        <authorList>
            <consortium name="RefSeq"/>
        </authorList>
    </citation>
    <scope>IDENTIFICATION</scope>
</reference>
<comment type="similarity">
    <text evidence="2 10">Belongs to the DHHC palmitoyltransferase family.</text>
</comment>
<evidence type="ECO:0000313" key="12">
    <source>
        <dbReference type="Proteomes" id="UP000504607"/>
    </source>
</evidence>
<dbReference type="OrthoDB" id="9909019at2759"/>
<sequence length="314" mass="36145">MAADGLHATALAEQCSRLFPCLADRVRRSKWGLKVALVLLHVIFVGVLFLLDADLIRKTKEEPWYTAIYLGFLVATLVQYFFTSGSSPGYVVDAMRVGNEMCTTSVNSPMLLNQSISRNNSFTSSMNRNQLGRRNYGMNSSSWLKLVMDLYPPGSSIRNWTCTYCNIIQPPRSKHCHDCDKCVLQFDHHCVWLGTCIGQGNHCRFWWYIFEESILCTWTVVLYIDLLSSKIIKDCYLVLTNQTTYELVRRRRILYLRGIPERVHPFSRGICKNLYVFCCSRDGKYSMEAVPTMEELEAKARPYTCMDIMSCRCC</sequence>
<dbReference type="PANTHER" id="PTHR22883:SF301">
    <property type="entry name" value="PALMITOYLTRANSFERASE ZDHHC12"/>
    <property type="match status" value="1"/>
</dbReference>
<keyword evidence="5 10" id="KW-1133">Transmembrane helix</keyword>
<dbReference type="PANTHER" id="PTHR22883">
    <property type="entry name" value="ZINC FINGER DHHC DOMAIN CONTAINING PROTEIN"/>
    <property type="match status" value="1"/>
</dbReference>
<evidence type="ECO:0000259" key="11">
    <source>
        <dbReference type="Pfam" id="PF01529"/>
    </source>
</evidence>
<keyword evidence="7" id="KW-0564">Palmitate</keyword>
<keyword evidence="3 10" id="KW-0808">Transferase</keyword>
<evidence type="ECO:0000256" key="4">
    <source>
        <dbReference type="ARBA" id="ARBA00022692"/>
    </source>
</evidence>
<dbReference type="GO" id="GO:0019706">
    <property type="term" value="F:protein-cysteine S-palmitoyltransferase activity"/>
    <property type="evidence" value="ECO:0007669"/>
    <property type="project" value="UniProtKB-EC"/>
</dbReference>
<dbReference type="GeneID" id="105042629"/>
<comment type="domain">
    <text evidence="10">The DHHC domain is required for palmitoyltransferase activity.</text>
</comment>
<evidence type="ECO:0000256" key="6">
    <source>
        <dbReference type="ARBA" id="ARBA00023136"/>
    </source>
</evidence>
<evidence type="ECO:0000256" key="5">
    <source>
        <dbReference type="ARBA" id="ARBA00022989"/>
    </source>
</evidence>
<feature type="domain" description="Palmitoyltransferase DHHC" evidence="11">
    <location>
        <begin position="161"/>
        <end position="231"/>
    </location>
</feature>
<feature type="transmembrane region" description="Helical" evidence="10">
    <location>
        <begin position="31"/>
        <end position="51"/>
    </location>
</feature>
<dbReference type="EC" id="2.3.1.225" evidence="10"/>
<evidence type="ECO:0000256" key="2">
    <source>
        <dbReference type="ARBA" id="ARBA00008574"/>
    </source>
</evidence>
<evidence type="ECO:0000256" key="3">
    <source>
        <dbReference type="ARBA" id="ARBA00022679"/>
    </source>
</evidence>
<keyword evidence="8" id="KW-0449">Lipoprotein</keyword>
<keyword evidence="6 10" id="KW-0472">Membrane</keyword>
<evidence type="ECO:0000256" key="10">
    <source>
        <dbReference type="RuleBase" id="RU079119"/>
    </source>
</evidence>
<feature type="transmembrane region" description="Helical" evidence="10">
    <location>
        <begin position="63"/>
        <end position="82"/>
    </location>
</feature>
<evidence type="ECO:0000256" key="9">
    <source>
        <dbReference type="ARBA" id="ARBA00023315"/>
    </source>
</evidence>
<evidence type="ECO:0000256" key="8">
    <source>
        <dbReference type="ARBA" id="ARBA00023288"/>
    </source>
</evidence>
<evidence type="ECO:0000313" key="13">
    <source>
        <dbReference type="RefSeq" id="XP_010918216.1"/>
    </source>
</evidence>